<feature type="transmembrane region" description="Helical" evidence="1">
    <location>
        <begin position="6"/>
        <end position="27"/>
    </location>
</feature>
<protein>
    <submittedName>
        <fullName evidence="3">TVP38/TMEM64 family protein</fullName>
    </submittedName>
</protein>
<evidence type="ECO:0000313" key="3">
    <source>
        <dbReference type="EMBL" id="TYT62955.1"/>
    </source>
</evidence>
<dbReference type="Proteomes" id="UP000324104">
    <property type="component" value="Unassembled WGS sequence"/>
</dbReference>
<organism evidence="3 4">
    <name type="scientific">Natrialba swarupiae</name>
    <dbReference type="NCBI Taxonomy" id="2448032"/>
    <lineage>
        <taxon>Archaea</taxon>
        <taxon>Methanobacteriati</taxon>
        <taxon>Methanobacteriota</taxon>
        <taxon>Stenosarchaea group</taxon>
        <taxon>Halobacteria</taxon>
        <taxon>Halobacteriales</taxon>
        <taxon>Natrialbaceae</taxon>
        <taxon>Natrialba</taxon>
    </lineage>
</organism>
<keyword evidence="1" id="KW-0812">Transmembrane</keyword>
<sequence>MSIPSASTRAVVGAVAVSAIVAAGLLVSPAAALSSLESVAANPLLFGLVVAGLYLVRPLFAWPTTPLAVVVGYGYGIVLGVPIALAGVVVTVAPVFVAACWVAPDGECEPDRETPMGPARWGSLERVGETITQYYRTAGPIRGVVASRLAPIPSDVSTCAAAASGVRMRHLLVGTVIGELPWTVAAVIVGASAATVTMDGLGELGVALTIACGLAAALLLVGPAYRAIRSRTDSRPSTPSTDG</sequence>
<proteinExistence type="predicted"/>
<feature type="transmembrane region" description="Helical" evidence="1">
    <location>
        <begin position="76"/>
        <end position="103"/>
    </location>
</feature>
<accession>A0A5D5AQ17</accession>
<name>A0A5D5AQ17_9EURY</name>
<comment type="caution">
    <text evidence="3">The sequence shown here is derived from an EMBL/GenBank/DDBJ whole genome shotgun (WGS) entry which is preliminary data.</text>
</comment>
<feature type="domain" description="VTT" evidence="2">
    <location>
        <begin position="62"/>
        <end position="191"/>
    </location>
</feature>
<keyword evidence="1" id="KW-1133">Transmembrane helix</keyword>
<dbReference type="InterPro" id="IPR032816">
    <property type="entry name" value="VTT_dom"/>
</dbReference>
<evidence type="ECO:0000256" key="1">
    <source>
        <dbReference type="SAM" id="Phobius"/>
    </source>
</evidence>
<feature type="transmembrane region" description="Helical" evidence="1">
    <location>
        <begin position="206"/>
        <end position="225"/>
    </location>
</feature>
<evidence type="ECO:0000313" key="4">
    <source>
        <dbReference type="Proteomes" id="UP000324104"/>
    </source>
</evidence>
<feature type="transmembrane region" description="Helical" evidence="1">
    <location>
        <begin position="39"/>
        <end position="56"/>
    </location>
</feature>
<keyword evidence="1" id="KW-0472">Membrane</keyword>
<dbReference type="RefSeq" id="WP_149080359.1">
    <property type="nucleotide sequence ID" value="NZ_VTAW01000004.1"/>
</dbReference>
<reference evidence="3 4" key="1">
    <citation type="submission" date="2019-08" db="EMBL/GenBank/DDBJ databases">
        <title>Archaea genome.</title>
        <authorList>
            <person name="Kajale S."/>
            <person name="Shouche Y."/>
            <person name="Deshpande N."/>
            <person name="Sharma A."/>
        </authorList>
    </citation>
    <scope>NUCLEOTIDE SEQUENCE [LARGE SCALE GENOMIC DNA]</scope>
    <source>
        <strain evidence="3 4">ESP3B_9</strain>
    </source>
</reference>
<evidence type="ECO:0000259" key="2">
    <source>
        <dbReference type="Pfam" id="PF09335"/>
    </source>
</evidence>
<dbReference type="Pfam" id="PF09335">
    <property type="entry name" value="VTT_dom"/>
    <property type="match status" value="1"/>
</dbReference>
<gene>
    <name evidence="3" type="ORF">FYC77_04730</name>
</gene>
<dbReference type="EMBL" id="VTAW01000004">
    <property type="protein sequence ID" value="TYT62955.1"/>
    <property type="molecule type" value="Genomic_DNA"/>
</dbReference>
<keyword evidence="4" id="KW-1185">Reference proteome</keyword>
<feature type="transmembrane region" description="Helical" evidence="1">
    <location>
        <begin position="171"/>
        <end position="194"/>
    </location>
</feature>
<dbReference type="AlphaFoldDB" id="A0A5D5AQ17"/>